<dbReference type="Pfam" id="PF12840">
    <property type="entry name" value="HTH_20"/>
    <property type="match status" value="1"/>
</dbReference>
<evidence type="ECO:0000313" key="2">
    <source>
        <dbReference type="Proteomes" id="UP000199475"/>
    </source>
</evidence>
<dbReference type="Gene3D" id="1.10.10.10">
    <property type="entry name" value="Winged helix-like DNA-binding domain superfamily/Winged helix DNA-binding domain"/>
    <property type="match status" value="1"/>
</dbReference>
<dbReference type="CDD" id="cd00090">
    <property type="entry name" value="HTH_ARSR"/>
    <property type="match status" value="1"/>
</dbReference>
<evidence type="ECO:0000313" key="1">
    <source>
        <dbReference type="EMBL" id="SDL14426.1"/>
    </source>
</evidence>
<dbReference type="STRING" id="686624.SAMN04488242_0426"/>
<keyword evidence="2" id="KW-1185">Reference proteome</keyword>
<dbReference type="AlphaFoldDB" id="A0A1G9HNQ1"/>
<dbReference type="EMBL" id="FNGP01000001">
    <property type="protein sequence ID" value="SDL14426.1"/>
    <property type="molecule type" value="Genomic_DNA"/>
</dbReference>
<reference evidence="1 2" key="1">
    <citation type="submission" date="2016-10" db="EMBL/GenBank/DDBJ databases">
        <authorList>
            <person name="de Groot N.N."/>
        </authorList>
    </citation>
    <scope>NUCLEOTIDE SEQUENCE [LARGE SCALE GENOMIC DNA]</scope>
    <source>
        <strain evidence="1 2">CGMCC 1.9159</strain>
    </source>
</reference>
<dbReference type="Proteomes" id="UP000199475">
    <property type="component" value="Unassembled WGS sequence"/>
</dbReference>
<name>A0A1G9HNQ1_9ACTN</name>
<accession>A0A1G9HNQ1</accession>
<sequence length="209" mass="23427">MTVGNPSEGETPRKHPMVERSVSAAALKAFAHPLRMAMYEYLGDHGPATSATLARVTGESTGQTSYHLRQLAKHGFISEVPGRGTARERFWKSEGFSFDLDVFDEAPGAETRTAVDIVQRQLVEQRVHRLLEWIDRQAGEEREWIEASISSDVTVRMTAPELQELQLALAEVTHDHVKRARARRDEVADEPGVRVVKLYTLGFPLPPEE</sequence>
<proteinExistence type="predicted"/>
<dbReference type="InterPro" id="IPR036388">
    <property type="entry name" value="WH-like_DNA-bd_sf"/>
</dbReference>
<protein>
    <submittedName>
        <fullName evidence="1">Predicted transcriptional regulator</fullName>
    </submittedName>
</protein>
<gene>
    <name evidence="1" type="ORF">SAMN04488242_0426</name>
</gene>
<dbReference type="OrthoDB" id="3733172at2"/>
<dbReference type="SUPFAM" id="SSF46785">
    <property type="entry name" value="Winged helix' DNA-binding domain"/>
    <property type="match status" value="1"/>
</dbReference>
<dbReference type="InterPro" id="IPR011991">
    <property type="entry name" value="ArsR-like_HTH"/>
</dbReference>
<dbReference type="InterPro" id="IPR036390">
    <property type="entry name" value="WH_DNA-bd_sf"/>
</dbReference>
<organism evidence="1 2">
    <name type="scientific">Tessaracoccus oleiagri</name>
    <dbReference type="NCBI Taxonomy" id="686624"/>
    <lineage>
        <taxon>Bacteria</taxon>
        <taxon>Bacillati</taxon>
        <taxon>Actinomycetota</taxon>
        <taxon>Actinomycetes</taxon>
        <taxon>Propionibacteriales</taxon>
        <taxon>Propionibacteriaceae</taxon>
        <taxon>Tessaracoccus</taxon>
    </lineage>
</organism>